<reference evidence="2" key="1">
    <citation type="submission" date="2016-10" db="EMBL/GenBank/DDBJ databases">
        <authorList>
            <person name="Varghese N."/>
        </authorList>
    </citation>
    <scope>NUCLEOTIDE SEQUENCE [LARGE SCALE GENOMIC DNA]</scope>
    <source>
        <strain evidence="2">DSM 18820</strain>
    </source>
</reference>
<evidence type="ECO:0000313" key="2">
    <source>
        <dbReference type="Proteomes" id="UP000182491"/>
    </source>
</evidence>
<dbReference type="AlphaFoldDB" id="A0A1I7KTY1"/>
<gene>
    <name evidence="1" type="ORF">SAMN04487941_4109</name>
</gene>
<sequence length="110" mass="13364">MEMEGNWKKDEEGYMTFYPSELQRVYEAVTTKYHQVYNGYLDEFDDEDEAHYKALHDGYEMILDYKTINGKEEFATTYKTPQYVVDMWYEVDEVTEKRIYDRGFIRISSK</sequence>
<dbReference type="RefSeq" id="WP_068839067.1">
    <property type="nucleotide sequence ID" value="NZ_BMXC01000007.1"/>
</dbReference>
<dbReference type="Proteomes" id="UP000182491">
    <property type="component" value="Unassembled WGS sequence"/>
</dbReference>
<organism evidence="1 2">
    <name type="scientific">Pontibacter akesuensis</name>
    <dbReference type="NCBI Taxonomy" id="388950"/>
    <lineage>
        <taxon>Bacteria</taxon>
        <taxon>Pseudomonadati</taxon>
        <taxon>Bacteroidota</taxon>
        <taxon>Cytophagia</taxon>
        <taxon>Cytophagales</taxon>
        <taxon>Hymenobacteraceae</taxon>
        <taxon>Pontibacter</taxon>
    </lineage>
</organism>
<proteinExistence type="predicted"/>
<name>A0A1I7KTY1_9BACT</name>
<keyword evidence="2" id="KW-1185">Reference proteome</keyword>
<dbReference type="STRING" id="388950.GCA_001611675_03190"/>
<dbReference type="OrthoDB" id="852618at2"/>
<evidence type="ECO:0000313" key="1">
    <source>
        <dbReference type="EMBL" id="SFV00875.1"/>
    </source>
</evidence>
<protein>
    <submittedName>
        <fullName evidence="1">Uncharacterized protein</fullName>
    </submittedName>
</protein>
<accession>A0A1I7KTY1</accession>
<dbReference type="EMBL" id="FPCA01000008">
    <property type="protein sequence ID" value="SFV00875.1"/>
    <property type="molecule type" value="Genomic_DNA"/>
</dbReference>